<dbReference type="AlphaFoldDB" id="A0A2T6BQE5"/>
<dbReference type="PROSITE" id="PS00893">
    <property type="entry name" value="NUDIX_BOX"/>
    <property type="match status" value="1"/>
</dbReference>
<evidence type="ECO:0000256" key="1">
    <source>
        <dbReference type="ARBA" id="ARBA00022801"/>
    </source>
</evidence>
<evidence type="ECO:0000256" key="2">
    <source>
        <dbReference type="SAM" id="MobiDB-lite"/>
    </source>
</evidence>
<sequence>MTVPGPKDPLDVAALTNNQPFCAGVVLLREGRILATLNPDGLPESLQSTTCRIGGVGGGQEPGETLKECALREAEEETTVKVELIHSPSTFFHDMDTGLVSEITVRDVPAPVLLERMTDSRPNTPYRPGLPTGPYIYFGQFLAGWRTGAKELRPGDDVRALFYFPVDRWNELKHPSTPRDLTRRGGGLHSRPRI</sequence>
<dbReference type="Proteomes" id="UP000244240">
    <property type="component" value="Unassembled WGS sequence"/>
</dbReference>
<name>A0A2T6BQE5_9BACL</name>
<comment type="caution">
    <text evidence="4">The sequence shown here is derived from an EMBL/GenBank/DDBJ whole genome shotgun (WGS) entry which is preliminary data.</text>
</comment>
<dbReference type="GO" id="GO:0016787">
    <property type="term" value="F:hydrolase activity"/>
    <property type="evidence" value="ECO:0007669"/>
    <property type="project" value="UniProtKB-KW"/>
</dbReference>
<organism evidence="4 5">
    <name type="scientific">Melghirimyces profundicolus</name>
    <dbReference type="NCBI Taxonomy" id="1242148"/>
    <lineage>
        <taxon>Bacteria</taxon>
        <taxon>Bacillati</taxon>
        <taxon>Bacillota</taxon>
        <taxon>Bacilli</taxon>
        <taxon>Bacillales</taxon>
        <taxon>Thermoactinomycetaceae</taxon>
        <taxon>Melghirimyces</taxon>
    </lineage>
</organism>
<dbReference type="RefSeq" id="WP_170109640.1">
    <property type="nucleotide sequence ID" value="NZ_QBKR01000017.1"/>
</dbReference>
<evidence type="ECO:0000259" key="3">
    <source>
        <dbReference type="PROSITE" id="PS51462"/>
    </source>
</evidence>
<feature type="domain" description="Nudix hydrolase" evidence="3">
    <location>
        <begin position="18"/>
        <end position="187"/>
    </location>
</feature>
<keyword evidence="5" id="KW-1185">Reference proteome</keyword>
<keyword evidence="1" id="KW-0378">Hydrolase</keyword>
<dbReference type="InterPro" id="IPR000086">
    <property type="entry name" value="NUDIX_hydrolase_dom"/>
</dbReference>
<proteinExistence type="predicted"/>
<feature type="region of interest" description="Disordered" evidence="2">
    <location>
        <begin position="174"/>
        <end position="194"/>
    </location>
</feature>
<accession>A0A2T6BQE5</accession>
<protein>
    <submittedName>
        <fullName evidence="4">NUDIX domain-containing protein</fullName>
    </submittedName>
</protein>
<dbReference type="EMBL" id="QBKR01000017">
    <property type="protein sequence ID" value="PTX58323.1"/>
    <property type="molecule type" value="Genomic_DNA"/>
</dbReference>
<dbReference type="Gene3D" id="3.90.79.10">
    <property type="entry name" value="Nucleoside Triphosphate Pyrophosphohydrolase"/>
    <property type="match status" value="1"/>
</dbReference>
<dbReference type="InterPro" id="IPR015797">
    <property type="entry name" value="NUDIX_hydrolase-like_dom_sf"/>
</dbReference>
<gene>
    <name evidence="4" type="ORF">C8P63_11771</name>
</gene>
<dbReference type="Pfam" id="PF00293">
    <property type="entry name" value="NUDIX"/>
    <property type="match status" value="1"/>
</dbReference>
<dbReference type="SUPFAM" id="SSF55811">
    <property type="entry name" value="Nudix"/>
    <property type="match status" value="1"/>
</dbReference>
<reference evidence="4 5" key="1">
    <citation type="submission" date="2018-04" db="EMBL/GenBank/DDBJ databases">
        <title>Genomic Encyclopedia of Archaeal and Bacterial Type Strains, Phase II (KMG-II): from individual species to whole genera.</title>
        <authorList>
            <person name="Goeker M."/>
        </authorList>
    </citation>
    <scope>NUCLEOTIDE SEQUENCE [LARGE SCALE GENOMIC DNA]</scope>
    <source>
        <strain evidence="4 5">DSM 45787</strain>
    </source>
</reference>
<evidence type="ECO:0000313" key="4">
    <source>
        <dbReference type="EMBL" id="PTX58323.1"/>
    </source>
</evidence>
<dbReference type="PROSITE" id="PS51462">
    <property type="entry name" value="NUDIX"/>
    <property type="match status" value="1"/>
</dbReference>
<dbReference type="InterPro" id="IPR020084">
    <property type="entry name" value="NUDIX_hydrolase_CS"/>
</dbReference>
<evidence type="ECO:0000313" key="5">
    <source>
        <dbReference type="Proteomes" id="UP000244240"/>
    </source>
</evidence>